<dbReference type="EMBL" id="LT598449">
    <property type="protein sequence ID" value="SCU79279.1"/>
    <property type="molecule type" value="Genomic_DNA"/>
</dbReference>
<dbReference type="CDD" id="cd03062">
    <property type="entry name" value="TRX_Fd_Sucrase"/>
    <property type="match status" value="1"/>
</dbReference>
<dbReference type="PANTHER" id="PTHR31902:SF14">
    <property type="entry name" value="ACTIN PATCHES DISTAL PROTEIN 1"/>
    <property type="match status" value="1"/>
</dbReference>
<accession>A0A1G4IRB2</accession>
<keyword evidence="2" id="KW-1185">Reference proteome</keyword>
<dbReference type="Proteomes" id="UP000189911">
    <property type="component" value="Chromosome A"/>
</dbReference>
<evidence type="ECO:0000313" key="2">
    <source>
        <dbReference type="Proteomes" id="UP000189911"/>
    </source>
</evidence>
<dbReference type="OrthoDB" id="10253744at2759"/>
<dbReference type="PANTHER" id="PTHR31902">
    <property type="entry name" value="ACTIN PATCHES DISTAL PROTEIN 1"/>
    <property type="match status" value="1"/>
</dbReference>
<name>A0A1G4IRB2_9SACH</name>
<sequence>MGLLSLFKGSGNVSKQDVAKIEKVVEVCDRECEDCAPAEDVAEMEKDEAKFSKLKVEQDASLFGSSKSSKLHFVVPTSQTDWEHDACYEKKGSVQHKIATWVEDNKSRFPQGEGENMSCNVSSLPIDMLDIEVMRGTKNDVLVLPHFLWIKSLEVGHVNSQLEVLVPLLLANQRDELLALDNIEEAKERSFVFLCSHKTRDKRCGITAPILQKIFWQQLKENGLYRDASDFRPDGCTVAFVNHVGGHKFAANVIMYLKPSHSLIWLGRVAPRHIPAIVELMIVPEKPQLPWPEKVRCVQKYSSW</sequence>
<dbReference type="Gene3D" id="3.40.30.10">
    <property type="entry name" value="Glutaredoxin"/>
    <property type="match status" value="1"/>
</dbReference>
<evidence type="ECO:0000313" key="1">
    <source>
        <dbReference type="EMBL" id="SCU79279.1"/>
    </source>
</evidence>
<dbReference type="Pfam" id="PF06999">
    <property type="entry name" value="Suc_Fer-like"/>
    <property type="match status" value="1"/>
</dbReference>
<dbReference type="AlphaFoldDB" id="A0A1G4IRB2"/>
<dbReference type="SUPFAM" id="SSF52833">
    <property type="entry name" value="Thioredoxin-like"/>
    <property type="match status" value="1"/>
</dbReference>
<proteinExistence type="predicted"/>
<reference evidence="2" key="1">
    <citation type="submission" date="2016-03" db="EMBL/GenBank/DDBJ databases">
        <authorList>
            <person name="Devillers Hugo."/>
        </authorList>
    </citation>
    <scope>NUCLEOTIDE SEQUENCE [LARGE SCALE GENOMIC DNA]</scope>
</reference>
<dbReference type="InterPro" id="IPR036249">
    <property type="entry name" value="Thioredoxin-like_sf"/>
</dbReference>
<gene>
    <name evidence="1" type="ORF">LANO_0A05688G</name>
</gene>
<protein>
    <submittedName>
        <fullName evidence="1">LANO_0A05688g1_1</fullName>
    </submittedName>
</protein>
<organism evidence="1 2">
    <name type="scientific">Lachancea nothofagi CBS 11611</name>
    <dbReference type="NCBI Taxonomy" id="1266666"/>
    <lineage>
        <taxon>Eukaryota</taxon>
        <taxon>Fungi</taxon>
        <taxon>Dikarya</taxon>
        <taxon>Ascomycota</taxon>
        <taxon>Saccharomycotina</taxon>
        <taxon>Saccharomycetes</taxon>
        <taxon>Saccharomycetales</taxon>
        <taxon>Saccharomycetaceae</taxon>
        <taxon>Lachancea</taxon>
    </lineage>
</organism>
<dbReference type="InterPro" id="IPR009737">
    <property type="entry name" value="Aim32/Apd1-like"/>
</dbReference>